<evidence type="ECO:0000256" key="10">
    <source>
        <dbReference type="ARBA" id="ARBA00022842"/>
    </source>
</evidence>
<dbReference type="HAMAP" id="MF_00283">
    <property type="entry name" value="Phe_tRNA_synth_beta1"/>
    <property type="match status" value="1"/>
</dbReference>
<dbReference type="GO" id="GO:0000049">
    <property type="term" value="F:tRNA binding"/>
    <property type="evidence" value="ECO:0007669"/>
    <property type="project" value="UniProtKB-UniRule"/>
</dbReference>
<evidence type="ECO:0000256" key="6">
    <source>
        <dbReference type="ARBA" id="ARBA00022598"/>
    </source>
</evidence>
<dbReference type="InterPro" id="IPR045864">
    <property type="entry name" value="aa-tRNA-synth_II/BPL/LPL"/>
</dbReference>
<keyword evidence="11 16" id="KW-0694">RNA-binding</keyword>
<dbReference type="AlphaFoldDB" id="A0A0G0NWZ1"/>
<feature type="domain" description="TRNA-binding" evidence="17">
    <location>
        <begin position="38"/>
        <end position="148"/>
    </location>
</feature>
<dbReference type="Pfam" id="PF03484">
    <property type="entry name" value="B5"/>
    <property type="match status" value="1"/>
</dbReference>
<dbReference type="Gene3D" id="3.30.70.380">
    <property type="entry name" value="Ferrodoxin-fold anticodon-binding domain"/>
    <property type="match status" value="1"/>
</dbReference>
<dbReference type="EMBL" id="LBVO01000007">
    <property type="protein sequence ID" value="KKQ90384.1"/>
    <property type="molecule type" value="Genomic_DNA"/>
</dbReference>
<comment type="caution">
    <text evidence="20">The sequence shown here is derived from an EMBL/GenBank/DDBJ whole genome shotgun (WGS) entry which is preliminary data.</text>
</comment>
<dbReference type="Pfam" id="PF03483">
    <property type="entry name" value="B3_4"/>
    <property type="match status" value="1"/>
</dbReference>
<dbReference type="InterPro" id="IPR005147">
    <property type="entry name" value="tRNA_synthase_B5-dom"/>
</dbReference>
<evidence type="ECO:0000259" key="19">
    <source>
        <dbReference type="PROSITE" id="PS51483"/>
    </source>
</evidence>
<dbReference type="Gene3D" id="3.30.930.10">
    <property type="entry name" value="Bira Bifunctional Protein, Domain 2"/>
    <property type="match status" value="1"/>
</dbReference>
<proteinExistence type="inferred from homology"/>
<keyword evidence="12 15" id="KW-0648">Protein biosynthesis</keyword>
<dbReference type="InterPro" id="IPR005121">
    <property type="entry name" value="Fdx_antiC-bd"/>
</dbReference>
<organism evidence="20 21">
    <name type="scientific">Berkelbacteria bacterium GW2011_GWA2_38_9</name>
    <dbReference type="NCBI Taxonomy" id="1618334"/>
    <lineage>
        <taxon>Bacteria</taxon>
        <taxon>Candidatus Berkelbacteria</taxon>
    </lineage>
</organism>
<dbReference type="InterPro" id="IPR005146">
    <property type="entry name" value="B3/B4_tRNA-bd"/>
</dbReference>
<feature type="binding site" evidence="15">
    <location>
        <position position="474"/>
    </location>
    <ligand>
        <name>Mg(2+)</name>
        <dbReference type="ChEBI" id="CHEBI:18420"/>
        <note>shared with alpha subunit</note>
    </ligand>
</feature>
<feature type="domain" description="B5" evidence="19">
    <location>
        <begin position="414"/>
        <end position="490"/>
    </location>
</feature>
<dbReference type="PANTHER" id="PTHR10947:SF0">
    <property type="entry name" value="PHENYLALANINE--TRNA LIGASE BETA SUBUNIT"/>
    <property type="match status" value="1"/>
</dbReference>
<dbReference type="SUPFAM" id="SSF54991">
    <property type="entry name" value="Anticodon-binding domain of PheRS"/>
    <property type="match status" value="1"/>
</dbReference>
<dbReference type="SMART" id="SM00874">
    <property type="entry name" value="B5"/>
    <property type="match status" value="1"/>
</dbReference>
<keyword evidence="8 15" id="KW-0547">Nucleotide-binding</keyword>
<dbReference type="GO" id="GO:0004826">
    <property type="term" value="F:phenylalanine-tRNA ligase activity"/>
    <property type="evidence" value="ECO:0007669"/>
    <property type="project" value="UniProtKB-UniRule"/>
</dbReference>
<dbReference type="GO" id="GO:0005737">
    <property type="term" value="C:cytoplasm"/>
    <property type="evidence" value="ECO:0007669"/>
    <property type="project" value="UniProtKB-SubCell"/>
</dbReference>
<dbReference type="InterPro" id="IPR012340">
    <property type="entry name" value="NA-bd_OB-fold"/>
</dbReference>
<dbReference type="Gene3D" id="3.50.40.10">
    <property type="entry name" value="Phenylalanyl-trna Synthetase, Chain B, domain 3"/>
    <property type="match status" value="1"/>
</dbReference>
<evidence type="ECO:0000313" key="20">
    <source>
        <dbReference type="EMBL" id="KKQ90384.1"/>
    </source>
</evidence>
<dbReference type="Proteomes" id="UP000033934">
    <property type="component" value="Unassembled WGS sequence"/>
</dbReference>
<evidence type="ECO:0000313" key="21">
    <source>
        <dbReference type="Proteomes" id="UP000033934"/>
    </source>
</evidence>
<evidence type="ECO:0000256" key="3">
    <source>
        <dbReference type="ARBA" id="ARBA00011209"/>
    </source>
</evidence>
<dbReference type="SUPFAM" id="SSF55681">
    <property type="entry name" value="Class II aaRS and biotin synthetases"/>
    <property type="match status" value="1"/>
</dbReference>
<dbReference type="CDD" id="cd02796">
    <property type="entry name" value="tRNA_bind_bactPheRS"/>
    <property type="match status" value="1"/>
</dbReference>
<dbReference type="SMART" id="SM00873">
    <property type="entry name" value="B3_4"/>
    <property type="match status" value="1"/>
</dbReference>
<dbReference type="SMART" id="SM00896">
    <property type="entry name" value="FDX-ACB"/>
    <property type="match status" value="1"/>
</dbReference>
<feature type="binding site" evidence="15">
    <location>
        <position position="468"/>
    </location>
    <ligand>
        <name>Mg(2+)</name>
        <dbReference type="ChEBI" id="CHEBI:18420"/>
        <note>shared with alpha subunit</note>
    </ligand>
</feature>
<evidence type="ECO:0000256" key="4">
    <source>
        <dbReference type="ARBA" id="ARBA00022490"/>
    </source>
</evidence>
<dbReference type="InterPro" id="IPR004532">
    <property type="entry name" value="Phe-tRNA-ligase_IIc_bsu_bact"/>
</dbReference>
<dbReference type="SUPFAM" id="SSF46955">
    <property type="entry name" value="Putative DNA-binding domain"/>
    <property type="match status" value="1"/>
</dbReference>
<dbReference type="InterPro" id="IPR033714">
    <property type="entry name" value="tRNA_bind_bactPheRS"/>
</dbReference>
<dbReference type="Pfam" id="PF01588">
    <property type="entry name" value="tRNA_bind"/>
    <property type="match status" value="1"/>
</dbReference>
<accession>A0A0G0NWZ1</accession>
<evidence type="ECO:0000256" key="16">
    <source>
        <dbReference type="PROSITE-ProRule" id="PRU00209"/>
    </source>
</evidence>
<evidence type="ECO:0000256" key="12">
    <source>
        <dbReference type="ARBA" id="ARBA00022917"/>
    </source>
</evidence>
<evidence type="ECO:0000256" key="5">
    <source>
        <dbReference type="ARBA" id="ARBA00022555"/>
    </source>
</evidence>
<keyword evidence="5 16" id="KW-0820">tRNA-binding</keyword>
<dbReference type="SUPFAM" id="SSF56037">
    <property type="entry name" value="PheT/TilS domain"/>
    <property type="match status" value="1"/>
</dbReference>
<comment type="catalytic activity">
    <reaction evidence="14 15">
        <text>tRNA(Phe) + L-phenylalanine + ATP = L-phenylalanyl-tRNA(Phe) + AMP + diphosphate + H(+)</text>
        <dbReference type="Rhea" id="RHEA:19413"/>
        <dbReference type="Rhea" id="RHEA-COMP:9668"/>
        <dbReference type="Rhea" id="RHEA-COMP:9699"/>
        <dbReference type="ChEBI" id="CHEBI:15378"/>
        <dbReference type="ChEBI" id="CHEBI:30616"/>
        <dbReference type="ChEBI" id="CHEBI:33019"/>
        <dbReference type="ChEBI" id="CHEBI:58095"/>
        <dbReference type="ChEBI" id="CHEBI:78442"/>
        <dbReference type="ChEBI" id="CHEBI:78531"/>
        <dbReference type="ChEBI" id="CHEBI:456215"/>
        <dbReference type="EC" id="6.1.1.20"/>
    </reaction>
</comment>
<dbReference type="InterPro" id="IPR020825">
    <property type="entry name" value="Phe-tRNA_synthase-like_B3/B4"/>
</dbReference>
<dbReference type="NCBIfam" id="TIGR00472">
    <property type="entry name" value="pheT_bact"/>
    <property type="match status" value="1"/>
</dbReference>
<keyword evidence="4 15" id="KW-0963">Cytoplasm</keyword>
<feature type="binding site" evidence="15">
    <location>
        <position position="477"/>
    </location>
    <ligand>
        <name>Mg(2+)</name>
        <dbReference type="ChEBI" id="CHEBI:18420"/>
        <note>shared with alpha subunit</note>
    </ligand>
</feature>
<dbReference type="PROSITE" id="PS50886">
    <property type="entry name" value="TRBD"/>
    <property type="match status" value="1"/>
</dbReference>
<evidence type="ECO:0000256" key="2">
    <source>
        <dbReference type="ARBA" id="ARBA00008653"/>
    </source>
</evidence>
<dbReference type="GO" id="GO:0000287">
    <property type="term" value="F:magnesium ion binding"/>
    <property type="evidence" value="ECO:0007669"/>
    <property type="project" value="UniProtKB-UniRule"/>
</dbReference>
<evidence type="ECO:0000256" key="8">
    <source>
        <dbReference type="ARBA" id="ARBA00022741"/>
    </source>
</evidence>
<evidence type="ECO:0000256" key="11">
    <source>
        <dbReference type="ARBA" id="ARBA00022884"/>
    </source>
</evidence>
<evidence type="ECO:0000256" key="7">
    <source>
        <dbReference type="ARBA" id="ARBA00022723"/>
    </source>
</evidence>
<dbReference type="InterPro" id="IPR002547">
    <property type="entry name" value="tRNA-bd_dom"/>
</dbReference>
<dbReference type="InterPro" id="IPR009061">
    <property type="entry name" value="DNA-bd_dom_put_sf"/>
</dbReference>
<comment type="subcellular location">
    <subcellularLocation>
        <location evidence="1 15">Cytoplasm</location>
    </subcellularLocation>
</comment>
<dbReference type="PROSITE" id="PS51483">
    <property type="entry name" value="B5"/>
    <property type="match status" value="1"/>
</dbReference>
<evidence type="ECO:0000256" key="13">
    <source>
        <dbReference type="ARBA" id="ARBA00023146"/>
    </source>
</evidence>
<gene>
    <name evidence="15" type="primary">pheT</name>
    <name evidence="20" type="ORF">UT11_C0007G0026</name>
</gene>
<evidence type="ECO:0000256" key="1">
    <source>
        <dbReference type="ARBA" id="ARBA00004496"/>
    </source>
</evidence>
<comment type="subunit">
    <text evidence="3 15">Tetramer of two alpha and two beta subunits.</text>
</comment>
<keyword evidence="9 15" id="KW-0067">ATP-binding</keyword>
<dbReference type="PROSITE" id="PS51447">
    <property type="entry name" value="FDX_ACB"/>
    <property type="match status" value="1"/>
</dbReference>
<keyword evidence="13 15" id="KW-0030">Aminoacyl-tRNA synthetase</keyword>
<evidence type="ECO:0000259" key="17">
    <source>
        <dbReference type="PROSITE" id="PS50886"/>
    </source>
</evidence>
<name>A0A0G0NWZ1_9BACT</name>
<feature type="binding site" evidence="15">
    <location>
        <position position="478"/>
    </location>
    <ligand>
        <name>Mg(2+)</name>
        <dbReference type="ChEBI" id="CHEBI:18420"/>
        <note>shared with alpha subunit</note>
    </ligand>
</feature>
<sequence>MKASLEWLQQFVNLKDIPLDKLVEDISLSVAEVESVDSMKVFDIRVGEIKSVKKIEKSTKLNHAQVDVRDKKNLSIIFGGYFPIKKGDRVPVAVAPTLLPTGMKIEKKEMFGIVSEGMLVADDEMGLKLTTEGILRFNKSTKIGQNIFDHLKFSDSLNLSITPNRADLLSIQGIARDLSAIYKKKFTSVTIPKLNFEDKELDQHFSIKIKCSDSLRRYAAIKLSGLKNTVSPDWMQKRLLSADLRPINAIVDCTNYCLLELGQPLHAFDYEKISEIDVDRGHHTGLREITVRYSSGHEKIDSLDEVKREIPDGAVVIADSKKILALGGIIGGFDSSVSENTSQIILESAVFDPTLIRKTSKTLNLSTDASYRFERGVDEEVTVAALKHAAGLILEICGGKITSKIFDFPNRKSTIKNKIIFSLDRYESHTGMVTSIENAATILQKLGFQISKKSKKNFETTSPSWRKDISIEEDLYEEILRISNFNSIPETFISSQLPTENHIQLLNPLGPETAYLRASLLPGLLNTLAKNVNVIDGDINFFEIGHIFQNNKGHLHESSNLTGLIACDNIDRAISEARLAIDQVVRLLNKAVSIKMVDDIKAEIMLDSKLIGTINVINPDLIRCDRKKRKAISFSMNLTELIKLPKTQATYRPINPFPSIDRDVTFVTPEQYFIGPILDEIINLDDLIVNVKMIDNFRNTNSETALTIRISYASDQKTLNDNEVNTLHQNLIKKIAQKYKFKIK</sequence>
<dbReference type="Gene3D" id="3.30.56.10">
    <property type="match status" value="2"/>
</dbReference>
<dbReference type="Pfam" id="PF17759">
    <property type="entry name" value="tRNA_synthFbeta"/>
    <property type="match status" value="1"/>
</dbReference>
<keyword evidence="10 15" id="KW-0460">Magnesium</keyword>
<keyword evidence="7 15" id="KW-0479">Metal-binding</keyword>
<feature type="domain" description="FDX-ACB" evidence="18">
    <location>
        <begin position="655"/>
        <end position="744"/>
    </location>
</feature>
<dbReference type="EC" id="6.1.1.20" evidence="15"/>
<protein>
    <recommendedName>
        <fullName evidence="15">Phenylalanine--tRNA ligase beta subunit</fullName>
        <ecNumber evidence="15">6.1.1.20</ecNumber>
    </recommendedName>
    <alternativeName>
        <fullName evidence="15">Phenylalanyl-tRNA synthetase beta subunit</fullName>
        <shortName evidence="15">PheRS</shortName>
    </alternativeName>
</protein>
<dbReference type="InterPro" id="IPR045060">
    <property type="entry name" value="Phe-tRNA-ligase_IIc_bsu"/>
</dbReference>
<dbReference type="GO" id="GO:0005524">
    <property type="term" value="F:ATP binding"/>
    <property type="evidence" value="ECO:0007669"/>
    <property type="project" value="UniProtKB-UniRule"/>
</dbReference>
<dbReference type="PATRIC" id="fig|1618334.3.peg.145"/>
<evidence type="ECO:0000259" key="18">
    <source>
        <dbReference type="PROSITE" id="PS51447"/>
    </source>
</evidence>
<dbReference type="PANTHER" id="PTHR10947">
    <property type="entry name" value="PHENYLALANYL-TRNA SYNTHETASE BETA CHAIN AND LEUCINE-RICH REPEAT-CONTAINING PROTEIN 47"/>
    <property type="match status" value="1"/>
</dbReference>
<evidence type="ECO:0000256" key="14">
    <source>
        <dbReference type="ARBA" id="ARBA00049255"/>
    </source>
</evidence>
<dbReference type="InterPro" id="IPR041616">
    <property type="entry name" value="PheRS_beta_core"/>
</dbReference>
<reference evidence="20 21" key="1">
    <citation type="journal article" date="2015" name="Nature">
        <title>rRNA introns, odd ribosomes, and small enigmatic genomes across a large radiation of phyla.</title>
        <authorList>
            <person name="Brown C.T."/>
            <person name="Hug L.A."/>
            <person name="Thomas B.C."/>
            <person name="Sharon I."/>
            <person name="Castelle C.J."/>
            <person name="Singh A."/>
            <person name="Wilkins M.J."/>
            <person name="Williams K.H."/>
            <person name="Banfield J.F."/>
        </authorList>
    </citation>
    <scope>NUCLEOTIDE SEQUENCE [LARGE SCALE GENOMIC DNA]</scope>
</reference>
<dbReference type="GO" id="GO:0006432">
    <property type="term" value="P:phenylalanyl-tRNA aminoacylation"/>
    <property type="evidence" value="ECO:0007669"/>
    <property type="project" value="UniProtKB-UniRule"/>
</dbReference>
<evidence type="ECO:0000256" key="9">
    <source>
        <dbReference type="ARBA" id="ARBA00022840"/>
    </source>
</evidence>
<dbReference type="Pfam" id="PF03147">
    <property type="entry name" value="FDX-ACB"/>
    <property type="match status" value="1"/>
</dbReference>
<evidence type="ECO:0000256" key="15">
    <source>
        <dbReference type="HAMAP-Rule" id="MF_00283"/>
    </source>
</evidence>
<comment type="similarity">
    <text evidence="2 15">Belongs to the phenylalanyl-tRNA synthetase beta subunit family. Type 1 subfamily.</text>
</comment>
<dbReference type="SUPFAM" id="SSF50249">
    <property type="entry name" value="Nucleic acid-binding proteins"/>
    <property type="match status" value="1"/>
</dbReference>
<dbReference type="InterPro" id="IPR036690">
    <property type="entry name" value="Fdx_antiC-bd_sf"/>
</dbReference>
<dbReference type="Gene3D" id="2.40.50.140">
    <property type="entry name" value="Nucleic acid-binding proteins"/>
    <property type="match status" value="1"/>
</dbReference>
<keyword evidence="6 15" id="KW-0436">Ligase</keyword>
<comment type="cofactor">
    <cofactor evidence="15">
        <name>Mg(2+)</name>
        <dbReference type="ChEBI" id="CHEBI:18420"/>
    </cofactor>
    <text evidence="15">Binds 2 magnesium ions per tetramer.</text>
</comment>